<evidence type="ECO:0000313" key="2">
    <source>
        <dbReference type="EMBL" id="SVC73291.1"/>
    </source>
</evidence>
<dbReference type="AlphaFoldDB" id="A0A382PMW5"/>
<gene>
    <name evidence="2" type="ORF">METZ01_LOCUS326145</name>
</gene>
<accession>A0A382PMW5</accession>
<proteinExistence type="predicted"/>
<protein>
    <submittedName>
        <fullName evidence="2">Uncharacterized protein</fullName>
    </submittedName>
</protein>
<reference evidence="2" key="1">
    <citation type="submission" date="2018-05" db="EMBL/GenBank/DDBJ databases">
        <authorList>
            <person name="Lanie J.A."/>
            <person name="Ng W.-L."/>
            <person name="Kazmierczak K.M."/>
            <person name="Andrzejewski T.M."/>
            <person name="Davidsen T.M."/>
            <person name="Wayne K.J."/>
            <person name="Tettelin H."/>
            <person name="Glass J.I."/>
            <person name="Rusch D."/>
            <person name="Podicherti R."/>
            <person name="Tsui H.-C.T."/>
            <person name="Winkler M.E."/>
        </authorList>
    </citation>
    <scope>NUCLEOTIDE SEQUENCE</scope>
</reference>
<evidence type="ECO:0000256" key="1">
    <source>
        <dbReference type="SAM" id="Coils"/>
    </source>
</evidence>
<organism evidence="2">
    <name type="scientific">marine metagenome</name>
    <dbReference type="NCBI Taxonomy" id="408172"/>
    <lineage>
        <taxon>unclassified sequences</taxon>
        <taxon>metagenomes</taxon>
        <taxon>ecological metagenomes</taxon>
    </lineage>
</organism>
<feature type="coiled-coil region" evidence="1">
    <location>
        <begin position="4"/>
        <end position="55"/>
    </location>
</feature>
<sequence>MDISDKLDKTYSNIEAALKELSSEWSNSSNRRPKNQRAECLLENALGLLDEIKEEPWPLTSEDYIDE</sequence>
<keyword evidence="1" id="KW-0175">Coiled coil</keyword>
<dbReference type="EMBL" id="UINC01107714">
    <property type="protein sequence ID" value="SVC73291.1"/>
    <property type="molecule type" value="Genomic_DNA"/>
</dbReference>
<name>A0A382PMW5_9ZZZZ</name>